<keyword evidence="2" id="KW-0862">Zinc</keyword>
<dbReference type="Gene3D" id="4.10.240.10">
    <property type="entry name" value="Zn(2)-C6 fungal-type DNA-binding domain"/>
    <property type="match status" value="1"/>
</dbReference>
<dbReference type="InterPro" id="IPR051089">
    <property type="entry name" value="prtT"/>
</dbReference>
<evidence type="ECO:0000313" key="7">
    <source>
        <dbReference type="EMBL" id="KAL2829501.1"/>
    </source>
</evidence>
<evidence type="ECO:0000256" key="1">
    <source>
        <dbReference type="ARBA" id="ARBA00004123"/>
    </source>
</evidence>
<evidence type="ECO:0000256" key="4">
    <source>
        <dbReference type="ARBA" id="ARBA00023125"/>
    </source>
</evidence>
<reference evidence="7 8" key="1">
    <citation type="submission" date="2024-07" db="EMBL/GenBank/DDBJ databases">
        <title>Section-level genome sequencing and comparative genomics of Aspergillus sections Usti and Cavernicolus.</title>
        <authorList>
            <consortium name="Lawrence Berkeley National Laboratory"/>
            <person name="Nybo J.L."/>
            <person name="Vesth T.C."/>
            <person name="Theobald S."/>
            <person name="Frisvad J.C."/>
            <person name="Larsen T.O."/>
            <person name="Kjaerboelling I."/>
            <person name="Rothschild-Mancinelli K."/>
            <person name="Lyhne E.K."/>
            <person name="Kogle M.E."/>
            <person name="Barry K."/>
            <person name="Clum A."/>
            <person name="Na H."/>
            <person name="Ledsgaard L."/>
            <person name="Lin J."/>
            <person name="Lipzen A."/>
            <person name="Kuo A."/>
            <person name="Riley R."/>
            <person name="Mondo S."/>
            <person name="LaButti K."/>
            <person name="Haridas S."/>
            <person name="Pangalinan J."/>
            <person name="Salamov A.A."/>
            <person name="Simmons B.A."/>
            <person name="Magnuson J.K."/>
            <person name="Chen J."/>
            <person name="Drula E."/>
            <person name="Henrissat B."/>
            <person name="Wiebenga A."/>
            <person name="Lubbers R.J."/>
            <person name="Gomes A.C."/>
            <person name="Makela M.R."/>
            <person name="Stajich J."/>
            <person name="Grigoriev I.V."/>
            <person name="Mortensen U.H."/>
            <person name="De vries R.P."/>
            <person name="Baker S.E."/>
            <person name="Andersen M.R."/>
        </authorList>
    </citation>
    <scope>NUCLEOTIDE SEQUENCE [LARGE SCALE GENOMIC DNA]</scope>
    <source>
        <strain evidence="7 8">CBS 600.67</strain>
    </source>
</reference>
<comment type="subcellular location">
    <subcellularLocation>
        <location evidence="1">Nucleus</location>
    </subcellularLocation>
</comment>
<evidence type="ECO:0000313" key="8">
    <source>
        <dbReference type="Proteomes" id="UP001610335"/>
    </source>
</evidence>
<proteinExistence type="predicted"/>
<accession>A0ABR4INY8</accession>
<keyword evidence="5" id="KW-0804">Transcription</keyword>
<name>A0ABR4INY8_9EURO</name>
<evidence type="ECO:0000256" key="6">
    <source>
        <dbReference type="ARBA" id="ARBA00023242"/>
    </source>
</evidence>
<evidence type="ECO:0008006" key="9">
    <source>
        <dbReference type="Google" id="ProtNLM"/>
    </source>
</evidence>
<dbReference type="PANTHER" id="PTHR31845:SF32">
    <property type="entry name" value="MISCELLANEOUS ZN(II)2CYS6 TRANSCRIPTION FACTOR (EUROFUNG)-RELATED"/>
    <property type="match status" value="1"/>
</dbReference>
<dbReference type="Proteomes" id="UP001610335">
    <property type="component" value="Unassembled WGS sequence"/>
</dbReference>
<dbReference type="InterPro" id="IPR036864">
    <property type="entry name" value="Zn2-C6_fun-type_DNA-bd_sf"/>
</dbReference>
<evidence type="ECO:0000256" key="2">
    <source>
        <dbReference type="ARBA" id="ARBA00022833"/>
    </source>
</evidence>
<keyword evidence="4" id="KW-0238">DNA-binding</keyword>
<dbReference type="EMBL" id="JBFXLS010000016">
    <property type="protein sequence ID" value="KAL2829501.1"/>
    <property type="molecule type" value="Genomic_DNA"/>
</dbReference>
<dbReference type="SUPFAM" id="SSF57701">
    <property type="entry name" value="Zn2/Cys6 DNA-binding domain"/>
    <property type="match status" value="1"/>
</dbReference>
<dbReference type="PANTHER" id="PTHR31845">
    <property type="entry name" value="FINGER DOMAIN PROTEIN, PUTATIVE-RELATED"/>
    <property type="match status" value="1"/>
</dbReference>
<protein>
    <recommendedName>
        <fullName evidence="9">Zn(2)-C6 fungal-type domain-containing protein</fullName>
    </recommendedName>
</protein>
<keyword evidence="6" id="KW-0539">Nucleus</keyword>
<gene>
    <name evidence="7" type="ORF">BDW59DRAFT_142164</name>
</gene>
<dbReference type="InterPro" id="IPR001138">
    <property type="entry name" value="Zn2Cys6_DnaBD"/>
</dbReference>
<keyword evidence="8" id="KW-1185">Reference proteome</keyword>
<organism evidence="7 8">
    <name type="scientific">Aspergillus cavernicola</name>
    <dbReference type="NCBI Taxonomy" id="176166"/>
    <lineage>
        <taxon>Eukaryota</taxon>
        <taxon>Fungi</taxon>
        <taxon>Dikarya</taxon>
        <taxon>Ascomycota</taxon>
        <taxon>Pezizomycotina</taxon>
        <taxon>Eurotiomycetes</taxon>
        <taxon>Eurotiomycetidae</taxon>
        <taxon>Eurotiales</taxon>
        <taxon>Aspergillaceae</taxon>
        <taxon>Aspergillus</taxon>
        <taxon>Aspergillus subgen. Nidulantes</taxon>
    </lineage>
</organism>
<evidence type="ECO:0000256" key="3">
    <source>
        <dbReference type="ARBA" id="ARBA00023015"/>
    </source>
</evidence>
<evidence type="ECO:0000256" key="5">
    <source>
        <dbReference type="ARBA" id="ARBA00023163"/>
    </source>
</evidence>
<dbReference type="CDD" id="cd00067">
    <property type="entry name" value="GAL4"/>
    <property type="match status" value="1"/>
</dbReference>
<comment type="caution">
    <text evidence="7">The sequence shown here is derived from an EMBL/GenBank/DDBJ whole genome shotgun (WGS) entry which is preliminary data.</text>
</comment>
<keyword evidence="3" id="KW-0805">Transcription regulation</keyword>
<sequence length="543" mass="60953">MSGSVKSPPVRACTNCVRAKAKCCPGLGGEKCDRCSRMNKECHASPPVRKRRAAKNARVQKLEERLDGLVVLLQSTINPSPGEIESGSILSSVVPTVSPSPGIGPIPAVSSPPLEPSITEAESYLHRFRNEMVGNLPFLVLSPTVTAQQLRQEKPLLWFSIMVVASNQSTQQSALSKEMRAMFGRKAYVEGVWSLDFLWAVLVYITWDTWHNFGRCPSTGLVQLAISIVYDLALDKPPLQDPGMALMYDSKGYKKPWGFLRTPTLEEQRAVLGCFLVSAVRSIHGRGESLKWTPRFDQYMRTLEEKKEYPSDMLLIQLVKLRLITENATEYLNLTNGTEFPARSDAAMFLKSLQLQLRAVRTNIPSDLLSNKALLLELYHTESTIHQLGFLPSDLSFSGHPNHRFACIYGCMQAVKSWIDAFFTIPPAEYIGFSLLMHSAKMQCCLNICRLAICDHPEWDRGLLHENINVSWVLDETSKRMAEAGKATGMVAMSAYELQADTIRNMKRFWDTTIIQAGQDPMQGFMDELGNFSSEFLQLWDWS</sequence>